<dbReference type="Pfam" id="PF19646">
    <property type="entry name" value="DUF6149"/>
    <property type="match status" value="1"/>
</dbReference>
<dbReference type="OrthoDB" id="192229at2157"/>
<sequence>MKLRQNVRHFAAKQALTMPVVGDLVREKLVDLHVDVFGSKAAEGRRAEREPRLEAFFDYTFDTYVDALDEGFSEAKAREITHVQANFEFYNHGWTEMMEFPADELDDHHDRYGDFFERHGITIADPLGEYGGDLPDAPSTPDRIEDPVHPHAEGGFADDVYVEDGDGNLVVGGQAEPDDVDVSVAPGVEDGEA</sequence>
<feature type="region of interest" description="Disordered" evidence="1">
    <location>
        <begin position="171"/>
        <end position="193"/>
    </location>
</feature>
<proteinExistence type="predicted"/>
<evidence type="ECO:0000256" key="1">
    <source>
        <dbReference type="SAM" id="MobiDB-lite"/>
    </source>
</evidence>
<gene>
    <name evidence="2" type="ORF">DU504_10845</name>
</gene>
<dbReference type="Proteomes" id="UP000252189">
    <property type="component" value="Unassembled WGS sequence"/>
</dbReference>
<evidence type="ECO:0000313" key="3">
    <source>
        <dbReference type="Proteomes" id="UP000252189"/>
    </source>
</evidence>
<protein>
    <submittedName>
        <fullName evidence="2">Uncharacterized protein</fullName>
    </submittedName>
</protein>
<dbReference type="EMBL" id="QPHM01000001">
    <property type="protein sequence ID" value="RCU47752.1"/>
    <property type="molecule type" value="Genomic_DNA"/>
</dbReference>
<dbReference type="RefSeq" id="WP_114449312.1">
    <property type="nucleotide sequence ID" value="NZ_QPHM01000001.1"/>
</dbReference>
<organism evidence="2 3">
    <name type="scientific">Haloplanus salinus</name>
    <dbReference type="NCBI Taxonomy" id="1126245"/>
    <lineage>
        <taxon>Archaea</taxon>
        <taxon>Methanobacteriati</taxon>
        <taxon>Methanobacteriota</taxon>
        <taxon>Stenosarchaea group</taxon>
        <taxon>Halobacteria</taxon>
        <taxon>Halobacteriales</taxon>
        <taxon>Haloferacaceae</taxon>
        <taxon>Haloplanus</taxon>
    </lineage>
</organism>
<reference evidence="2 3" key="1">
    <citation type="submission" date="2018-07" db="EMBL/GenBank/DDBJ databases">
        <title>Genome sequences of Haloplanus salinus JCM 18368T.</title>
        <authorList>
            <person name="Kim Y.B."/>
            <person name="Roh S.W."/>
        </authorList>
    </citation>
    <scope>NUCLEOTIDE SEQUENCE [LARGE SCALE GENOMIC DNA]</scope>
    <source>
        <strain evidence="2 3">JCM 18368</strain>
    </source>
</reference>
<keyword evidence="3" id="KW-1185">Reference proteome</keyword>
<accession>A0A368NB05</accession>
<dbReference type="AlphaFoldDB" id="A0A368NB05"/>
<name>A0A368NB05_9EURY</name>
<dbReference type="InterPro" id="IPR046147">
    <property type="entry name" value="DUF6149"/>
</dbReference>
<comment type="caution">
    <text evidence="2">The sequence shown here is derived from an EMBL/GenBank/DDBJ whole genome shotgun (WGS) entry which is preliminary data.</text>
</comment>
<evidence type="ECO:0000313" key="2">
    <source>
        <dbReference type="EMBL" id="RCU47752.1"/>
    </source>
</evidence>